<feature type="domain" description="AB hydrolase-1" evidence="1">
    <location>
        <begin position="11"/>
        <end position="229"/>
    </location>
</feature>
<keyword evidence="2" id="KW-0378">Hydrolase</keyword>
<gene>
    <name evidence="2" type="ORF">Aiant_78520</name>
</gene>
<dbReference type="InterPro" id="IPR050228">
    <property type="entry name" value="Carboxylesterase_BioH"/>
</dbReference>
<organism evidence="2 3">
    <name type="scientific">Actinoplanes ianthinogenes</name>
    <dbReference type="NCBI Taxonomy" id="122358"/>
    <lineage>
        <taxon>Bacteria</taxon>
        <taxon>Bacillati</taxon>
        <taxon>Actinomycetota</taxon>
        <taxon>Actinomycetes</taxon>
        <taxon>Micromonosporales</taxon>
        <taxon>Micromonosporaceae</taxon>
        <taxon>Actinoplanes</taxon>
    </lineage>
</organism>
<evidence type="ECO:0000259" key="1">
    <source>
        <dbReference type="Pfam" id="PF12697"/>
    </source>
</evidence>
<dbReference type="Pfam" id="PF12697">
    <property type="entry name" value="Abhydrolase_6"/>
    <property type="match status" value="1"/>
</dbReference>
<accession>A0ABN6CPX4</accession>
<dbReference type="InterPro" id="IPR029058">
    <property type="entry name" value="AB_hydrolase_fold"/>
</dbReference>
<sequence length="239" mass="25206">MTGGGTGEPLLLLLHGLGATADVWSGWAALLERHWPGRWLAPDLPGHGGSAPLPDYTFDALAEALLPLVPPTGPTVVLGHSLGGVVALSLAARTPVTAVIGLGIKVTWTAEELARAQSLATRPVTWFDSRDEALTRHLRVSGLTGLLSDDPQGLDERDGRWRLALDPRAFRVGAPDMPALLAKSPCTVTLARGEHDPMNTDAQLTALGTPAVTLANLGHNAHVENPEQCLTLLAPWCHP</sequence>
<protein>
    <submittedName>
        <fullName evidence="2">Alpha/beta hydrolase</fullName>
    </submittedName>
</protein>
<evidence type="ECO:0000313" key="2">
    <source>
        <dbReference type="EMBL" id="BCJ47195.1"/>
    </source>
</evidence>
<keyword evidence="3" id="KW-1185">Reference proteome</keyword>
<dbReference type="PANTHER" id="PTHR43194">
    <property type="entry name" value="HYDROLASE ALPHA/BETA FOLD FAMILY"/>
    <property type="match status" value="1"/>
</dbReference>
<dbReference type="Proteomes" id="UP000676967">
    <property type="component" value="Chromosome"/>
</dbReference>
<dbReference type="Gene3D" id="3.40.50.1820">
    <property type="entry name" value="alpha/beta hydrolase"/>
    <property type="match status" value="1"/>
</dbReference>
<dbReference type="GO" id="GO:0016787">
    <property type="term" value="F:hydrolase activity"/>
    <property type="evidence" value="ECO:0007669"/>
    <property type="project" value="UniProtKB-KW"/>
</dbReference>
<dbReference type="InterPro" id="IPR000073">
    <property type="entry name" value="AB_hydrolase_1"/>
</dbReference>
<evidence type="ECO:0000313" key="3">
    <source>
        <dbReference type="Proteomes" id="UP000676967"/>
    </source>
</evidence>
<proteinExistence type="predicted"/>
<reference evidence="2 3" key="1">
    <citation type="submission" date="2020-08" db="EMBL/GenBank/DDBJ databases">
        <title>Whole genome shotgun sequence of Actinoplanes ianthinogenes NBRC 13996.</title>
        <authorList>
            <person name="Komaki H."/>
            <person name="Tamura T."/>
        </authorList>
    </citation>
    <scope>NUCLEOTIDE SEQUENCE [LARGE SCALE GENOMIC DNA]</scope>
    <source>
        <strain evidence="2 3">NBRC 13996</strain>
    </source>
</reference>
<dbReference type="EMBL" id="AP023356">
    <property type="protein sequence ID" value="BCJ47195.1"/>
    <property type="molecule type" value="Genomic_DNA"/>
</dbReference>
<name>A0ABN6CPX4_9ACTN</name>
<dbReference type="SUPFAM" id="SSF53474">
    <property type="entry name" value="alpha/beta-Hydrolases"/>
    <property type="match status" value="1"/>
</dbReference>
<dbReference type="PANTHER" id="PTHR43194:SF2">
    <property type="entry name" value="PEROXISOMAL MEMBRANE PROTEIN LPX1"/>
    <property type="match status" value="1"/>
</dbReference>